<feature type="compositionally biased region" description="Acidic residues" evidence="1">
    <location>
        <begin position="216"/>
        <end position="230"/>
    </location>
</feature>
<reference evidence="2 3" key="2">
    <citation type="submission" date="2024-10" db="EMBL/GenBank/DDBJ databases">
        <authorList>
            <person name="Ryan C."/>
        </authorList>
    </citation>
    <scope>NUCLEOTIDE SEQUENCE [LARGE SCALE GENOMIC DNA]</scope>
</reference>
<dbReference type="InterPro" id="IPR013761">
    <property type="entry name" value="SAM/pointed_sf"/>
</dbReference>
<gene>
    <name evidence="2" type="ORF">URODEC1_LOCUS88181</name>
</gene>
<dbReference type="SUPFAM" id="SSF47769">
    <property type="entry name" value="SAM/Pointed domain"/>
    <property type="match status" value="1"/>
</dbReference>
<dbReference type="PANTHER" id="PTHR33915:SF16">
    <property type="entry name" value="OS06G0179100 PROTEIN"/>
    <property type="match status" value="1"/>
</dbReference>
<dbReference type="EMBL" id="OZ075144">
    <property type="protein sequence ID" value="CAL5044244.1"/>
    <property type="molecule type" value="Genomic_DNA"/>
</dbReference>
<evidence type="ECO:0000313" key="2">
    <source>
        <dbReference type="EMBL" id="CAL5044244.1"/>
    </source>
</evidence>
<accession>A0ABC9DT02</accession>
<dbReference type="Gene3D" id="1.10.150.50">
    <property type="entry name" value="Transcription Factor, Ets-1"/>
    <property type="match status" value="1"/>
</dbReference>
<dbReference type="PANTHER" id="PTHR33915">
    <property type="entry name" value="OSJNBA0033G05.11 PROTEIN"/>
    <property type="match status" value="1"/>
</dbReference>
<keyword evidence="3" id="KW-1185">Reference proteome</keyword>
<feature type="region of interest" description="Disordered" evidence="1">
    <location>
        <begin position="216"/>
        <end position="250"/>
    </location>
</feature>
<protein>
    <recommendedName>
        <fullName evidence="4">SAM domain-containing protein</fullName>
    </recommendedName>
</protein>
<reference evidence="3" key="1">
    <citation type="submission" date="2024-06" db="EMBL/GenBank/DDBJ databases">
        <authorList>
            <person name="Ryan C."/>
        </authorList>
    </citation>
    <scope>NUCLEOTIDE SEQUENCE [LARGE SCALE GENOMIC DNA]</scope>
</reference>
<sequence length="250" mass="26412">MDWYAWMCRAGLHPDVALEYALLFARNELGADDLPHLDHDLLATMGVAIAKHRLEILKLARKESSAHSSARAAAAITALPWRATRLLAAAVHRSARSALGRLRASVSPAAPSSLRGRDRNAAAHALAAPRLPLPVARRRGGRVAHSWGKALASPVAARGGKPPPPLMLTRVEHVSDPVVLTSSCAATAKALPAPPVVVAAGCLAAATEACVVCDEEDASDADMEEEEEEVGGGGEDEVRWESMFQNLKPT</sequence>
<dbReference type="Proteomes" id="UP001497457">
    <property type="component" value="Chromosome 34rd"/>
</dbReference>
<name>A0ABC9DT02_9POAL</name>
<dbReference type="CDD" id="cd09487">
    <property type="entry name" value="SAM_superfamily"/>
    <property type="match status" value="1"/>
</dbReference>
<evidence type="ECO:0008006" key="4">
    <source>
        <dbReference type="Google" id="ProtNLM"/>
    </source>
</evidence>
<dbReference type="AlphaFoldDB" id="A0ABC9DT02"/>
<evidence type="ECO:0000256" key="1">
    <source>
        <dbReference type="SAM" id="MobiDB-lite"/>
    </source>
</evidence>
<evidence type="ECO:0000313" key="3">
    <source>
        <dbReference type="Proteomes" id="UP001497457"/>
    </source>
</evidence>
<organism evidence="2 3">
    <name type="scientific">Urochloa decumbens</name>
    <dbReference type="NCBI Taxonomy" id="240449"/>
    <lineage>
        <taxon>Eukaryota</taxon>
        <taxon>Viridiplantae</taxon>
        <taxon>Streptophyta</taxon>
        <taxon>Embryophyta</taxon>
        <taxon>Tracheophyta</taxon>
        <taxon>Spermatophyta</taxon>
        <taxon>Magnoliopsida</taxon>
        <taxon>Liliopsida</taxon>
        <taxon>Poales</taxon>
        <taxon>Poaceae</taxon>
        <taxon>PACMAD clade</taxon>
        <taxon>Panicoideae</taxon>
        <taxon>Panicodae</taxon>
        <taxon>Paniceae</taxon>
        <taxon>Melinidinae</taxon>
        <taxon>Urochloa</taxon>
    </lineage>
</organism>
<proteinExistence type="predicted"/>